<gene>
    <name evidence="4" type="ORF">FisN_15Hh046</name>
</gene>
<dbReference type="InParanoid" id="A0A1Z5K9Z1"/>
<dbReference type="OrthoDB" id="120967at2759"/>
<dbReference type="EMBL" id="BDSP01000193">
    <property type="protein sequence ID" value="GAX23054.1"/>
    <property type="molecule type" value="Genomic_DNA"/>
</dbReference>
<feature type="domain" description="PXA" evidence="3">
    <location>
        <begin position="207"/>
        <end position="499"/>
    </location>
</feature>
<comment type="caution">
    <text evidence="4">The sequence shown here is derived from an EMBL/GenBank/DDBJ whole genome shotgun (WGS) entry which is preliminary data.</text>
</comment>
<feature type="transmembrane region" description="Helical" evidence="2">
    <location>
        <begin position="48"/>
        <end position="69"/>
    </location>
</feature>
<evidence type="ECO:0000313" key="4">
    <source>
        <dbReference type="EMBL" id="GAX23054.1"/>
    </source>
</evidence>
<reference evidence="4 5" key="1">
    <citation type="journal article" date="2015" name="Plant Cell">
        <title>Oil accumulation by the oleaginous diatom Fistulifera solaris as revealed by the genome and transcriptome.</title>
        <authorList>
            <person name="Tanaka T."/>
            <person name="Maeda Y."/>
            <person name="Veluchamy A."/>
            <person name="Tanaka M."/>
            <person name="Abida H."/>
            <person name="Marechal E."/>
            <person name="Bowler C."/>
            <person name="Muto M."/>
            <person name="Sunaga Y."/>
            <person name="Tanaka M."/>
            <person name="Yoshino T."/>
            <person name="Taniguchi T."/>
            <person name="Fukuda Y."/>
            <person name="Nemoto M."/>
            <person name="Matsumoto M."/>
            <person name="Wong P.S."/>
            <person name="Aburatani S."/>
            <person name="Fujibuchi W."/>
        </authorList>
    </citation>
    <scope>NUCLEOTIDE SEQUENCE [LARGE SCALE GENOMIC DNA]</scope>
    <source>
        <strain evidence="4 5">JPCC DA0580</strain>
    </source>
</reference>
<evidence type="ECO:0000259" key="3">
    <source>
        <dbReference type="PROSITE" id="PS51207"/>
    </source>
</evidence>
<dbReference type="InterPro" id="IPR001683">
    <property type="entry name" value="PX_dom"/>
</dbReference>
<dbReference type="Pfam" id="PF08628">
    <property type="entry name" value="Nexin_C"/>
    <property type="match status" value="1"/>
</dbReference>
<dbReference type="InterPro" id="IPR036871">
    <property type="entry name" value="PX_dom_sf"/>
</dbReference>
<sequence>MKESEGDFEAIASADSPNPAEAFEREQMALQTRLKQAALCVPPTAWKYGIPVLLAVGIAAPHVIVRWLLYFVRQVLGVAVGVALGLGFVCHVYDTLTIMREKQEKENEGFVRQSSTQFASLKGSIRPPSGLQMSKSPSSMAAAAIEDEQTFKSLMMSAGYYRDTANRGQVVNADTAWLHEPNYGFDGNPEAPRHALRHLQEYWPTLPPAVLEKLALLIEYVLRDFVGCWYKSVDEGCKYRDAGALRKEEAEKKKESDSVEILEEKSQPKSHARVMLYTLSTYRRSPFLTSLYNSMAVLFGNLATRVEHVNLPALVLLQWTRVLAHTFKVYRNLRKSILTKHLPGSQSNKGLRESRRALAGDTKVSANPVSEIDMTKEFLFAGKLHKAVTFGLDVPALLFADASGRECGVPGDSAGSTENEVLAKRLFETGMIRECELDYNRVLSHRIVRALVTRQDFGSPIVSSLLTEILAGCALTPLMNIFSPEYLNSWIIKGLSSARSEEPAVDAADPSDNATCFVTETEDHNVRDDDDATAVIGNNSMRSLQEMEAEEAEISIVDEVVKEEKRKTLSSAVVPEINTSVSSAEDSILSLLALALIDVQRYVDFDDYRLARKNNQMTQVDWDDPGCREAVLRLVLVIELALTHGRCTYRAKERLPKEAETHGDDDADFEDFSEDHLEESLYEYGSKTLSQILMEMTSDVDSFEERVARENALEVERKRAIIAEMNVEDYCPTVAELSTIRTLIAAWLHTGQIFRNVSILVQAQATVLLPYFHSHAFVRSKSNVDGFVKQIKTLENVEILVDTMAVLSSQRLDAGDGDGLKQLVQKLAVQSPKIDDGRQIASTKTDISSVQLLGSPTASSRYLDFHRNDSFASSLRSERERRMRSWQTVMAGDEKEYEPICRSRGLSQEDATLHREMHNLSRIFYKGTNLIAIRDAARRKKSADNEEFSIAGAESDDGFVSLLTVETASPRRKIEVPDDDSSFLLRAQPKNLNAVGVHRDQRNHDQSFKCFAATFEERVSKPGLDPALTGKYLRRCLIRYYPIDRTASIAMLHDSRKLDQRKCKVPETITLDEANRNSALLSTDFLQERHLCNRYLPRGTTRSQSILASSVIEPSDFTSMPRPGKAMDFIFRLSFFEDPMVDLEGRHFTIHDSSVLGVHRSDASAMEFSDASLSTVLCMIGDTAGETKSNATDSASHGVQMGNDGYPVIWMKFSGDDTKVEMKPYRASFVRAALLVTEARQEAQLQCLLSCVKSGSATNATKALTDSILKPTYKLIEYAGNRSREKQSIVLRDLKLGVNHIDRAQLRRNGLLDPRYPTTLLDMTARIEEALQSNDDRPGADFFGVSATSYKIRCTVKVRVADVDADGNEGIDNSSRICQEEWVVHRSFKDFQTLHKHLKAQLAASLSSGTPASRLVGAATAAFAPAAFSQGRQRQPFIASLSQASKAGALGVTKKSILKRMEILNDYLLYLLAPGNPIRLCSELVLFLGAFYPLPQDLNNGEGTAGESDILGRTEISRIVLEEPERIAALNKQAENATSEESSIIDQLNTSMSMSNGDIFDIPEEDAIGGDGEFRKSRKDEFKIASVKAKIEKVPLGQVRQRVFELLRYQFGFENASFIRNRMLAALKTASLALTPGEFQRTLYKLHVEHLSGDSIAGLIQKALDLIWPEGVFFETQPPYTPEQLDALVKGSKEALHSCFPEAVRAVLGQDLTKDGLDIFHEMLQNRLVVKSMAYMLFDLLWLEVFPEIGDVLQCGGALDIPAEAGN</sequence>
<keyword evidence="2" id="KW-1133">Transmembrane helix</keyword>
<dbReference type="Gene3D" id="3.30.1520.10">
    <property type="entry name" value="Phox-like domain"/>
    <property type="match status" value="1"/>
</dbReference>
<feature type="transmembrane region" description="Helical" evidence="2">
    <location>
        <begin position="76"/>
        <end position="96"/>
    </location>
</feature>
<dbReference type="SUPFAM" id="SSF64268">
    <property type="entry name" value="PX domain"/>
    <property type="match status" value="1"/>
</dbReference>
<organism evidence="4 5">
    <name type="scientific">Fistulifera solaris</name>
    <name type="common">Oleaginous diatom</name>
    <dbReference type="NCBI Taxonomy" id="1519565"/>
    <lineage>
        <taxon>Eukaryota</taxon>
        <taxon>Sar</taxon>
        <taxon>Stramenopiles</taxon>
        <taxon>Ochrophyta</taxon>
        <taxon>Bacillariophyta</taxon>
        <taxon>Bacillariophyceae</taxon>
        <taxon>Bacillariophycidae</taxon>
        <taxon>Naviculales</taxon>
        <taxon>Naviculaceae</taxon>
        <taxon>Fistulifera</taxon>
    </lineage>
</organism>
<keyword evidence="5" id="KW-1185">Reference proteome</keyword>
<dbReference type="PANTHER" id="PTHR22775">
    <property type="entry name" value="SORTING NEXIN"/>
    <property type="match status" value="1"/>
</dbReference>
<evidence type="ECO:0000256" key="1">
    <source>
        <dbReference type="ARBA" id="ARBA00010883"/>
    </source>
</evidence>
<dbReference type="PANTHER" id="PTHR22775:SF3">
    <property type="entry name" value="SORTING NEXIN-13"/>
    <property type="match status" value="1"/>
</dbReference>
<dbReference type="Pfam" id="PF00787">
    <property type="entry name" value="PX"/>
    <property type="match status" value="1"/>
</dbReference>
<evidence type="ECO:0000256" key="2">
    <source>
        <dbReference type="SAM" id="Phobius"/>
    </source>
</evidence>
<name>A0A1Z5K9Z1_FISSO</name>
<proteinExistence type="inferred from homology"/>
<comment type="similarity">
    <text evidence="1">Belongs to the sorting nexin family.</text>
</comment>
<keyword evidence="2" id="KW-0472">Membrane</keyword>
<dbReference type="Pfam" id="PF02194">
    <property type="entry name" value="PXA"/>
    <property type="match status" value="1"/>
</dbReference>
<accession>A0A1Z5K9Z1</accession>
<dbReference type="PROSITE" id="PS51207">
    <property type="entry name" value="PXA"/>
    <property type="match status" value="1"/>
</dbReference>
<keyword evidence="2" id="KW-0812">Transmembrane</keyword>
<dbReference type="GO" id="GO:0035091">
    <property type="term" value="F:phosphatidylinositol binding"/>
    <property type="evidence" value="ECO:0007669"/>
    <property type="project" value="InterPro"/>
</dbReference>
<protein>
    <recommendedName>
        <fullName evidence="3">PXA domain-containing protein</fullName>
    </recommendedName>
</protein>
<dbReference type="Proteomes" id="UP000198406">
    <property type="component" value="Unassembled WGS sequence"/>
</dbReference>
<evidence type="ECO:0000313" key="5">
    <source>
        <dbReference type="Proteomes" id="UP000198406"/>
    </source>
</evidence>
<dbReference type="InterPro" id="IPR003114">
    <property type="entry name" value="Phox_assoc"/>
</dbReference>
<dbReference type="InterPro" id="IPR013937">
    <property type="entry name" value="Sorting_nexin_C"/>
</dbReference>